<dbReference type="Pfam" id="PF06429">
    <property type="entry name" value="Flg_bbr_C"/>
    <property type="match status" value="1"/>
</dbReference>
<dbReference type="InterPro" id="IPR002371">
    <property type="entry name" value="FlgK"/>
</dbReference>
<dbReference type="EMBL" id="AAMO01000009">
    <property type="protein sequence ID" value="EAQ01984.1"/>
    <property type="molecule type" value="Genomic_DNA"/>
</dbReference>
<dbReference type="HOGENOM" id="CLU_012762_3_2_5"/>
<dbReference type="GO" id="GO:0005198">
    <property type="term" value="F:structural molecule activity"/>
    <property type="evidence" value="ECO:0007669"/>
    <property type="project" value="InterPro"/>
</dbReference>
<dbReference type="GO" id="GO:0044780">
    <property type="term" value="P:bacterial-type flagellum assembly"/>
    <property type="evidence" value="ECO:0007669"/>
    <property type="project" value="InterPro"/>
</dbReference>
<evidence type="ECO:0000256" key="2">
    <source>
        <dbReference type="ARBA" id="ARBA00004613"/>
    </source>
</evidence>
<dbReference type="Proteomes" id="UP000004318">
    <property type="component" value="Unassembled WGS sequence"/>
</dbReference>
<feature type="domain" description="Flagellar hook-associated protein FlgK helical" evidence="8">
    <location>
        <begin position="96"/>
        <end position="300"/>
    </location>
</feature>
<evidence type="ECO:0000313" key="10">
    <source>
        <dbReference type="Proteomes" id="UP000004318"/>
    </source>
</evidence>
<name>A3U101_PSEBH</name>
<dbReference type="GO" id="GO:0005576">
    <property type="term" value="C:extracellular region"/>
    <property type="evidence" value="ECO:0007669"/>
    <property type="project" value="UniProtKB-SubCell"/>
</dbReference>
<keyword evidence="5" id="KW-0964">Secreted</keyword>
<dbReference type="STRING" id="252305.OB2597_20206"/>
<keyword evidence="9" id="KW-0282">Flagellum</keyword>
<dbReference type="PANTHER" id="PTHR30033">
    <property type="entry name" value="FLAGELLAR HOOK-ASSOCIATED PROTEIN 1"/>
    <property type="match status" value="1"/>
</dbReference>
<dbReference type="RefSeq" id="WP_009803984.1">
    <property type="nucleotide sequence ID" value="NZ_AAMO01000009.1"/>
</dbReference>
<accession>A3U101</accession>
<evidence type="ECO:0000259" key="7">
    <source>
        <dbReference type="Pfam" id="PF06429"/>
    </source>
</evidence>
<keyword evidence="9" id="KW-0966">Cell projection</keyword>
<evidence type="ECO:0000256" key="1">
    <source>
        <dbReference type="ARBA" id="ARBA00004365"/>
    </source>
</evidence>
<comment type="subcellular location">
    <subcellularLocation>
        <location evidence="1">Bacterial flagellum</location>
    </subcellularLocation>
    <subcellularLocation>
        <location evidence="2">Secreted</location>
    </subcellularLocation>
</comment>
<dbReference type="InterPro" id="IPR010930">
    <property type="entry name" value="Flg_bb/hook_C_dom"/>
</dbReference>
<evidence type="ECO:0000256" key="6">
    <source>
        <dbReference type="ARBA" id="ARBA00023143"/>
    </source>
</evidence>
<dbReference type="InterPro" id="IPR053927">
    <property type="entry name" value="FlgK_helical"/>
</dbReference>
<comment type="caution">
    <text evidence="9">The sequence shown here is derived from an EMBL/GenBank/DDBJ whole genome shotgun (WGS) entry which is preliminary data.</text>
</comment>
<evidence type="ECO:0000259" key="8">
    <source>
        <dbReference type="Pfam" id="PF22638"/>
    </source>
</evidence>
<evidence type="ECO:0000256" key="4">
    <source>
        <dbReference type="ARBA" id="ARBA00016244"/>
    </source>
</evidence>
<reference evidence="9 10" key="1">
    <citation type="journal article" date="2010" name="J. Bacteriol.">
        <title>Genome sequences of Oceanicola granulosus HTCC2516(T) and Oceanicola batsensis HTCC2597(TDelta).</title>
        <authorList>
            <person name="Thrash J.C."/>
            <person name="Cho J.C."/>
            <person name="Vergin K.L."/>
            <person name="Giovannoni S.J."/>
        </authorList>
    </citation>
    <scope>NUCLEOTIDE SEQUENCE [LARGE SCALE GENOMIC DNA]</scope>
    <source>
        <strain evidence="10">ATCC BAA-863 / DSM 15984 / KCTC 12145 / HTCC2597</strain>
    </source>
</reference>
<organism evidence="9 10">
    <name type="scientific">Pseudooceanicola batsensis (strain ATCC BAA-863 / DSM 15984 / KCTC 12145 / HTCC2597)</name>
    <name type="common">Oceanicola batsensis</name>
    <dbReference type="NCBI Taxonomy" id="252305"/>
    <lineage>
        <taxon>Bacteria</taxon>
        <taxon>Pseudomonadati</taxon>
        <taxon>Pseudomonadota</taxon>
        <taxon>Alphaproteobacteria</taxon>
        <taxon>Rhodobacterales</taxon>
        <taxon>Paracoccaceae</taxon>
        <taxon>Pseudooceanicola</taxon>
    </lineage>
</organism>
<keyword evidence="9" id="KW-0969">Cilium</keyword>
<sequence>MSILTAILASRSGLQANSQRAQLVSTNIAHAQDENYSHRSLEVTEALGGGVRVIGVARAMDTAMDALYRTEMSFAAKQDAMATTLGVYGAELGELDTETSIPNLLSAFQNDLGLLSNDPGDASLQQEVYLSAKALTGAIRSANSALNTVETTAVNGIGNDISAANEALRELARINADIGKTEQGTETYAALEDRRAAELDKLANIVQIQVSYDTDGRANVHAAGGQSLVVAGHVNEFSFDRPTGTLYSGDQDVTPGVAGRRGAEQGSLSGYVTLLNDVVPQQRLELDEIARGLIQGFEDADTSLAPGQAGLFTNGGMALGSPVTPGLAGRIAVNDAIDPFRGGDLSLLRDGIGAVTTGAASDNTQVLAFLDFFDTQVAFDPAAGQGATGTIMDFTTGAISQQQARRVDAESNLNSLIASSETYRAARLNARGVNIDTELQNLSLIEQSYNANSQALRVASEMIDTLLNMF</sequence>
<feature type="domain" description="Flagellar basal-body/hook protein C-terminal" evidence="7">
    <location>
        <begin position="428"/>
        <end position="469"/>
    </location>
</feature>
<dbReference type="OrthoDB" id="7181295at2"/>
<evidence type="ECO:0000256" key="5">
    <source>
        <dbReference type="ARBA" id="ARBA00022525"/>
    </source>
</evidence>
<dbReference type="PANTHER" id="PTHR30033:SF2">
    <property type="entry name" value="FLAGELLAR HOOK PROTEIN"/>
    <property type="match status" value="1"/>
</dbReference>
<dbReference type="Pfam" id="PF22638">
    <property type="entry name" value="FlgK_D1"/>
    <property type="match status" value="1"/>
</dbReference>
<dbReference type="SUPFAM" id="SSF64518">
    <property type="entry name" value="Phase 1 flagellin"/>
    <property type="match status" value="1"/>
</dbReference>
<dbReference type="AlphaFoldDB" id="A3U101"/>
<protein>
    <recommendedName>
        <fullName evidence="4">Flagellar hook-associated protein 1</fullName>
    </recommendedName>
</protein>
<dbReference type="NCBIfam" id="TIGR02492">
    <property type="entry name" value="flgK_ends"/>
    <property type="match status" value="1"/>
</dbReference>
<comment type="similarity">
    <text evidence="3">Belongs to the flagella basal body rod proteins family.</text>
</comment>
<dbReference type="GO" id="GO:0009424">
    <property type="term" value="C:bacterial-type flagellum hook"/>
    <property type="evidence" value="ECO:0007669"/>
    <property type="project" value="InterPro"/>
</dbReference>
<evidence type="ECO:0000313" key="9">
    <source>
        <dbReference type="EMBL" id="EAQ01984.1"/>
    </source>
</evidence>
<proteinExistence type="inferred from homology"/>
<gene>
    <name evidence="9" type="ORF">OB2597_20206</name>
</gene>
<keyword evidence="10" id="KW-1185">Reference proteome</keyword>
<evidence type="ECO:0000256" key="3">
    <source>
        <dbReference type="ARBA" id="ARBA00009677"/>
    </source>
</evidence>
<keyword evidence="6" id="KW-0975">Bacterial flagellum</keyword>